<organism evidence="3 4">
    <name type="scientific">Telluria mixta</name>
    <dbReference type="NCBI Taxonomy" id="34071"/>
    <lineage>
        <taxon>Bacteria</taxon>
        <taxon>Pseudomonadati</taxon>
        <taxon>Pseudomonadota</taxon>
        <taxon>Betaproteobacteria</taxon>
        <taxon>Burkholderiales</taxon>
        <taxon>Oxalobacteraceae</taxon>
        <taxon>Telluria group</taxon>
        <taxon>Telluria</taxon>
    </lineage>
</organism>
<dbReference type="Pfam" id="PF12000">
    <property type="entry name" value="Glyco_trans_4_3"/>
    <property type="match status" value="1"/>
</dbReference>
<dbReference type="Proteomes" id="UP001165263">
    <property type="component" value="Unassembled WGS sequence"/>
</dbReference>
<sequence length="426" mass="47476">MIRVLFIHQNLPGQFRRLMRYLQTRPDFDVVAIGEETAVRRESAGPKVRTIGYARPDGPGEKTHHYLRHFEGCVRRGQAVARVCVALKQDGFAPDVVVCHPGWGEALFVKDVFPQARLVVFCEFWWAASGLDVGFDPEYPVSFDDRLRIRIKNSVLMQSLLAADDGVAPTAWQRGVHPPELRGKIREVHEGIDTQQLSPDPHARLELPGGAVLTRAQPVLTFVARNLEPYRGFHIFMRSLPRLLAGNPALQVVVIGGDGVSYGRRPPQGHASYREALKAELDGHGDAVDWSRVHFLGKVPYATYRSALQVSSLHVYLTYPFVLSWSMLEAMAVGVPVLGSDTAPVREVIRDGENGFLTPFFDAALLADRALDLIARRAEIASIGQAGRETVRTRYDFETVGLPVYLDLLKPLDERKDERTQAEEGA</sequence>
<feature type="domain" description="Glycosyl transferase family 4" evidence="2">
    <location>
        <begin position="29"/>
        <end position="196"/>
    </location>
</feature>
<dbReference type="EMBL" id="JANUHC010000007">
    <property type="protein sequence ID" value="MCS0631795.1"/>
    <property type="molecule type" value="Genomic_DNA"/>
</dbReference>
<proteinExistence type="predicted"/>
<protein>
    <submittedName>
        <fullName evidence="3">Glycosyltransferase family 4 protein</fullName>
    </submittedName>
</protein>
<evidence type="ECO:0000313" key="4">
    <source>
        <dbReference type="Proteomes" id="UP001165263"/>
    </source>
</evidence>
<evidence type="ECO:0000259" key="2">
    <source>
        <dbReference type="Pfam" id="PF12000"/>
    </source>
</evidence>
<evidence type="ECO:0000256" key="1">
    <source>
        <dbReference type="ARBA" id="ARBA00022679"/>
    </source>
</evidence>
<gene>
    <name evidence="3" type="ORF">NX786_20920</name>
</gene>
<dbReference type="RefSeq" id="WP_259450833.1">
    <property type="nucleotide sequence ID" value="NZ_CP119520.1"/>
</dbReference>
<dbReference type="CDD" id="cd03818">
    <property type="entry name" value="GT4_ExpC-like"/>
    <property type="match status" value="1"/>
</dbReference>
<dbReference type="Pfam" id="PF13692">
    <property type="entry name" value="Glyco_trans_1_4"/>
    <property type="match status" value="1"/>
</dbReference>
<name>A0ABT2C340_9BURK</name>
<comment type="caution">
    <text evidence="3">The sequence shown here is derived from an EMBL/GenBank/DDBJ whole genome shotgun (WGS) entry which is preliminary data.</text>
</comment>
<dbReference type="PANTHER" id="PTHR46401:SF2">
    <property type="entry name" value="GLYCOSYLTRANSFERASE WBBK-RELATED"/>
    <property type="match status" value="1"/>
</dbReference>
<keyword evidence="4" id="KW-1185">Reference proteome</keyword>
<dbReference type="InterPro" id="IPR022623">
    <property type="entry name" value="Glyco_trans_4"/>
</dbReference>
<accession>A0ABT2C340</accession>
<keyword evidence="1" id="KW-0808">Transferase</keyword>
<evidence type="ECO:0000313" key="3">
    <source>
        <dbReference type="EMBL" id="MCS0631795.1"/>
    </source>
</evidence>
<dbReference type="Gene3D" id="3.40.50.2000">
    <property type="entry name" value="Glycogen Phosphorylase B"/>
    <property type="match status" value="2"/>
</dbReference>
<reference evidence="3" key="1">
    <citation type="submission" date="2022-08" db="EMBL/GenBank/DDBJ databases">
        <title>Reclassification of Massilia species as members of the genera Telluria, Duganella, Pseudoduganella, Mokoshia gen. nov. and Zemynaea gen. nov. using orthogonal and non-orthogonal genome-based approaches.</title>
        <authorList>
            <person name="Bowman J.P."/>
        </authorList>
    </citation>
    <scope>NUCLEOTIDE SEQUENCE</scope>
    <source>
        <strain evidence="3">LMG 11547</strain>
    </source>
</reference>
<dbReference type="PANTHER" id="PTHR46401">
    <property type="entry name" value="GLYCOSYLTRANSFERASE WBBK-RELATED"/>
    <property type="match status" value="1"/>
</dbReference>
<dbReference type="SUPFAM" id="SSF53756">
    <property type="entry name" value="UDP-Glycosyltransferase/glycogen phosphorylase"/>
    <property type="match status" value="1"/>
</dbReference>